<name>A0ACC1MQH6_9HYPO</name>
<dbReference type="EMBL" id="JANJQO010001866">
    <property type="protein sequence ID" value="KAJ2968929.1"/>
    <property type="molecule type" value="Genomic_DNA"/>
</dbReference>
<sequence>MGTTLTDASFGRQLRHAHFLFRPGYVPLNQGSYGAYPRQVQDVLRAVQDEVQQDPDGFVRYVYPERLNAIRTLVADFLHADVDEIVLVANATTGLNAVLRNMTFHQGEKIAHVQGIYGAIEKTIDYLVETTAVESVCVPFDAAVDTDDVLLDAFRSVLKENHGSIKVAVFDTVMSMPGLRMPFERLTKLCREFGVLSVIDGAHGIGLVELDLKTLNADFLVTNCHKWLFVPHTCSVLYVASRNQHLMRSSLPTSHGFQPAPHILQRKKYISPYEPPTSVNPFVFQFEYCGTIDNAPTLCIPAALDFRQGICGGEKMILEYCKNLAREGEIRAAEILESSPLYIPESKRTAFANVQLPIPFQSEDCPARTDAIPLSDLSTVLRFILNSLKKDYNTFVNVAFFSGYLWARFSAQVYLEAADFDHGALALKDICRRVISREYIHFS</sequence>
<protein>
    <submittedName>
        <fullName evidence="1">Uncharacterized protein</fullName>
    </submittedName>
</protein>
<dbReference type="Proteomes" id="UP001143910">
    <property type="component" value="Unassembled WGS sequence"/>
</dbReference>
<reference evidence="1" key="1">
    <citation type="submission" date="2022-08" db="EMBL/GenBank/DDBJ databases">
        <title>Genome Sequence of Lecanicillium fungicola.</title>
        <authorList>
            <person name="Buettner E."/>
        </authorList>
    </citation>
    <scope>NUCLEOTIDE SEQUENCE</scope>
    <source>
        <strain evidence="1">Babe33</strain>
    </source>
</reference>
<comment type="caution">
    <text evidence="1">The sequence shown here is derived from an EMBL/GenBank/DDBJ whole genome shotgun (WGS) entry which is preliminary data.</text>
</comment>
<gene>
    <name evidence="1" type="ORF">NQ176_g8934</name>
</gene>
<accession>A0ACC1MQH6</accession>
<proteinExistence type="predicted"/>
<evidence type="ECO:0000313" key="2">
    <source>
        <dbReference type="Proteomes" id="UP001143910"/>
    </source>
</evidence>
<keyword evidence="2" id="KW-1185">Reference proteome</keyword>
<evidence type="ECO:0000313" key="1">
    <source>
        <dbReference type="EMBL" id="KAJ2968929.1"/>
    </source>
</evidence>
<organism evidence="1 2">
    <name type="scientific">Zarea fungicola</name>
    <dbReference type="NCBI Taxonomy" id="93591"/>
    <lineage>
        <taxon>Eukaryota</taxon>
        <taxon>Fungi</taxon>
        <taxon>Dikarya</taxon>
        <taxon>Ascomycota</taxon>
        <taxon>Pezizomycotina</taxon>
        <taxon>Sordariomycetes</taxon>
        <taxon>Hypocreomycetidae</taxon>
        <taxon>Hypocreales</taxon>
        <taxon>Cordycipitaceae</taxon>
        <taxon>Zarea</taxon>
    </lineage>
</organism>